<dbReference type="GO" id="GO:0008170">
    <property type="term" value="F:N-methyltransferase activity"/>
    <property type="evidence" value="ECO:0007669"/>
    <property type="project" value="InterPro"/>
</dbReference>
<accession>X1HNM4</accession>
<comment type="caution">
    <text evidence="4">The sequence shown here is derived from an EMBL/GenBank/DDBJ whole genome shotgun (WGS) entry which is preliminary data.</text>
</comment>
<evidence type="ECO:0000256" key="2">
    <source>
        <dbReference type="ARBA" id="ARBA00022679"/>
    </source>
</evidence>
<dbReference type="InterPro" id="IPR029063">
    <property type="entry name" value="SAM-dependent_MTases_sf"/>
</dbReference>
<proteinExistence type="predicted"/>
<organism evidence="4">
    <name type="scientific">marine sediment metagenome</name>
    <dbReference type="NCBI Taxonomy" id="412755"/>
    <lineage>
        <taxon>unclassified sequences</taxon>
        <taxon>metagenomes</taxon>
        <taxon>ecological metagenomes</taxon>
    </lineage>
</organism>
<evidence type="ECO:0000256" key="1">
    <source>
        <dbReference type="ARBA" id="ARBA00022603"/>
    </source>
</evidence>
<dbReference type="Pfam" id="PF01555">
    <property type="entry name" value="N6_N4_Mtase"/>
    <property type="match status" value="1"/>
</dbReference>
<evidence type="ECO:0000313" key="4">
    <source>
        <dbReference type="EMBL" id="GAH46918.1"/>
    </source>
</evidence>
<dbReference type="SUPFAM" id="SSF53335">
    <property type="entry name" value="S-adenosyl-L-methionine-dependent methyltransferases"/>
    <property type="match status" value="1"/>
</dbReference>
<dbReference type="AlphaFoldDB" id="X1HNM4"/>
<dbReference type="GO" id="GO:0003677">
    <property type="term" value="F:DNA binding"/>
    <property type="evidence" value="ECO:0007669"/>
    <property type="project" value="InterPro"/>
</dbReference>
<dbReference type="GO" id="GO:0032259">
    <property type="term" value="P:methylation"/>
    <property type="evidence" value="ECO:0007669"/>
    <property type="project" value="UniProtKB-KW"/>
</dbReference>
<dbReference type="InterPro" id="IPR002941">
    <property type="entry name" value="DNA_methylase_N4/N6"/>
</dbReference>
<sequence>MIVGDAREQLPKIAKDSVDFILTDVPYWNMDKLSHTRSNKTRKSKLSKFNGSVEQTKECWLNEMFSIFEKCSDPLKAGKYMAVFIGDIYRGKQYHILSAELANIISKIDGFVLKANLIWFDNSKMLHVYGYPHAFIPSMIHQNILIFKKEKQLMILPIITTDDIKKTKPRCFIMYSDNILESTNILDLLSRDNDFLNIVGVSYEPIDQPI</sequence>
<reference evidence="4" key="1">
    <citation type="journal article" date="2014" name="Front. Microbiol.">
        <title>High frequency of phylogenetically diverse reductive dehalogenase-homologous genes in deep subseafloor sedimentary metagenomes.</title>
        <authorList>
            <person name="Kawai M."/>
            <person name="Futagami T."/>
            <person name="Toyoda A."/>
            <person name="Takaki Y."/>
            <person name="Nishi S."/>
            <person name="Hori S."/>
            <person name="Arai W."/>
            <person name="Tsubouchi T."/>
            <person name="Morono Y."/>
            <person name="Uchiyama I."/>
            <person name="Ito T."/>
            <person name="Fujiyama A."/>
            <person name="Inagaki F."/>
            <person name="Takami H."/>
        </authorList>
    </citation>
    <scope>NUCLEOTIDE SEQUENCE</scope>
    <source>
        <strain evidence="4">Expedition CK06-06</strain>
    </source>
</reference>
<evidence type="ECO:0000259" key="3">
    <source>
        <dbReference type="Pfam" id="PF01555"/>
    </source>
</evidence>
<keyword evidence="2" id="KW-0808">Transferase</keyword>
<feature type="domain" description="DNA methylase N-4/N-6" evidence="3">
    <location>
        <begin position="18"/>
        <end position="153"/>
    </location>
</feature>
<name>X1HNM4_9ZZZZ</name>
<dbReference type="Gene3D" id="3.40.50.150">
    <property type="entry name" value="Vaccinia Virus protein VP39"/>
    <property type="match status" value="1"/>
</dbReference>
<protein>
    <recommendedName>
        <fullName evidence="3">DNA methylase N-4/N-6 domain-containing protein</fullName>
    </recommendedName>
</protein>
<dbReference type="EMBL" id="BARU01006357">
    <property type="protein sequence ID" value="GAH46918.1"/>
    <property type="molecule type" value="Genomic_DNA"/>
</dbReference>
<keyword evidence="1" id="KW-0489">Methyltransferase</keyword>
<gene>
    <name evidence="4" type="ORF">S03H2_12497</name>
</gene>
<feature type="non-terminal residue" evidence="4">
    <location>
        <position position="210"/>
    </location>
</feature>